<evidence type="ECO:0000313" key="2">
    <source>
        <dbReference type="EnsemblMetazoa" id="XP_038045359.1"/>
    </source>
</evidence>
<feature type="compositionally biased region" description="Basic and acidic residues" evidence="1">
    <location>
        <begin position="142"/>
        <end position="152"/>
    </location>
</feature>
<accession>A0A913Z0B6</accession>
<feature type="compositionally biased region" description="Polar residues" evidence="1">
    <location>
        <begin position="71"/>
        <end position="103"/>
    </location>
</feature>
<feature type="region of interest" description="Disordered" evidence="1">
    <location>
        <begin position="236"/>
        <end position="257"/>
    </location>
</feature>
<feature type="region of interest" description="Disordered" evidence="1">
    <location>
        <begin position="1"/>
        <end position="208"/>
    </location>
</feature>
<name>A0A913Z0B6_PATMI</name>
<evidence type="ECO:0000256" key="1">
    <source>
        <dbReference type="SAM" id="MobiDB-lite"/>
    </source>
</evidence>
<feature type="compositionally biased region" description="Polar residues" evidence="1">
    <location>
        <begin position="171"/>
        <end position="180"/>
    </location>
</feature>
<sequence>MRTMALSKMEDTGDSLVTSLQSSEGWGFEGGSSGDHSNDIRHKTGSVAFQNALHDLQREQERYNEEDESDSGIQDNPDSSAGTQPTTKKSIQETLSSHWTTGSAPHPPIAPRPKQTHRKSTTRRPDSLNVTSSQVAASHPKPKLDLSFRETASDGGFTNKSHLPKLRKSPKSLSHENVTTKPAGKVTASPATSPKLLRRKSLGVVSPSSARRRFSAYDEPMGLLSDNYTRRLQRVGAATHASVPSPSSTSRSDQSNLRRYSSVNLPPIAGATQRRHSSVIPALVSPNEPARHTGPLSSNILAHTFGGQGGRGALSMARERRVSQAVDELLHIEEVRRASEMRSLVASTQPGQAGRGSQSHDLGDMLQGLKDCRYLRGSTNEEEFV</sequence>
<dbReference type="OrthoDB" id="10560436at2759"/>
<organism evidence="2 3">
    <name type="scientific">Patiria miniata</name>
    <name type="common">Bat star</name>
    <name type="synonym">Asterina miniata</name>
    <dbReference type="NCBI Taxonomy" id="46514"/>
    <lineage>
        <taxon>Eukaryota</taxon>
        <taxon>Metazoa</taxon>
        <taxon>Echinodermata</taxon>
        <taxon>Eleutherozoa</taxon>
        <taxon>Asterozoa</taxon>
        <taxon>Asteroidea</taxon>
        <taxon>Valvatacea</taxon>
        <taxon>Valvatida</taxon>
        <taxon>Asterinidae</taxon>
        <taxon>Patiria</taxon>
    </lineage>
</organism>
<dbReference type="RefSeq" id="XP_038045359.1">
    <property type="nucleotide sequence ID" value="XM_038189431.1"/>
</dbReference>
<dbReference type="AlphaFoldDB" id="A0A913Z0B6"/>
<keyword evidence="3" id="KW-1185">Reference proteome</keyword>
<dbReference type="EnsemblMetazoa" id="XM_038189431.1">
    <property type="protein sequence ID" value="XP_038045359.1"/>
    <property type="gene ID" value="LOC119719947"/>
</dbReference>
<evidence type="ECO:0000313" key="3">
    <source>
        <dbReference type="Proteomes" id="UP000887568"/>
    </source>
</evidence>
<reference evidence="2" key="1">
    <citation type="submission" date="2022-11" db="UniProtKB">
        <authorList>
            <consortium name="EnsemblMetazoa"/>
        </authorList>
    </citation>
    <scope>IDENTIFICATION</scope>
</reference>
<feature type="compositionally biased region" description="Low complexity" evidence="1">
    <location>
        <begin position="242"/>
        <end position="255"/>
    </location>
</feature>
<proteinExistence type="predicted"/>
<dbReference type="GeneID" id="119719947"/>
<dbReference type="OMA" id="FSAYDEP"/>
<dbReference type="Proteomes" id="UP000887568">
    <property type="component" value="Unplaced"/>
</dbReference>
<protein>
    <submittedName>
        <fullName evidence="2">Uncharacterized protein</fullName>
    </submittedName>
</protein>